<dbReference type="SUPFAM" id="SSF47413">
    <property type="entry name" value="lambda repressor-like DNA-binding domains"/>
    <property type="match status" value="1"/>
</dbReference>
<dbReference type="AlphaFoldDB" id="E6MK98"/>
<evidence type="ECO:0000313" key="2">
    <source>
        <dbReference type="EMBL" id="EFV00617.1"/>
    </source>
</evidence>
<protein>
    <recommendedName>
        <fullName evidence="1">HTH cro/C1-type domain-containing protein</fullName>
    </recommendedName>
</protein>
<dbReference type="STRING" id="887929.HMP0721_2434"/>
<gene>
    <name evidence="2" type="ORF">HMP0721_2434</name>
</gene>
<dbReference type="Pfam" id="PF13443">
    <property type="entry name" value="HTH_26"/>
    <property type="match status" value="1"/>
</dbReference>
<accession>E6MK98</accession>
<dbReference type="GO" id="GO:0003677">
    <property type="term" value="F:DNA binding"/>
    <property type="evidence" value="ECO:0007669"/>
    <property type="project" value="InterPro"/>
</dbReference>
<sequence>MIEEGENKMAKTISYDKLWKLLIDKKMNRTDLKEKSGISTASLAKLGKGENLTTGVLLKICDALDCDVSDIMEVVQEDASESVD</sequence>
<dbReference type="PROSITE" id="PS50943">
    <property type="entry name" value="HTH_CROC1"/>
    <property type="match status" value="1"/>
</dbReference>
<dbReference type="eggNOG" id="COG3655">
    <property type="taxonomic scope" value="Bacteria"/>
</dbReference>
<dbReference type="HOGENOM" id="CLU_066192_31_1_9"/>
<name>E6MK98_9FIRM</name>
<dbReference type="Gene3D" id="1.10.260.40">
    <property type="entry name" value="lambda repressor-like DNA-binding domains"/>
    <property type="match status" value="1"/>
</dbReference>
<organism evidence="2 3">
    <name type="scientific">Pseudoramibacter alactolyticus ATCC 23263</name>
    <dbReference type="NCBI Taxonomy" id="887929"/>
    <lineage>
        <taxon>Bacteria</taxon>
        <taxon>Bacillati</taxon>
        <taxon>Bacillota</taxon>
        <taxon>Clostridia</taxon>
        <taxon>Eubacteriales</taxon>
        <taxon>Eubacteriaceae</taxon>
        <taxon>Pseudoramibacter</taxon>
    </lineage>
</organism>
<proteinExistence type="predicted"/>
<dbReference type="Proteomes" id="UP000004754">
    <property type="component" value="Unassembled WGS sequence"/>
</dbReference>
<evidence type="ECO:0000259" key="1">
    <source>
        <dbReference type="PROSITE" id="PS50943"/>
    </source>
</evidence>
<dbReference type="InterPro" id="IPR001387">
    <property type="entry name" value="Cro/C1-type_HTH"/>
</dbReference>
<comment type="caution">
    <text evidence="2">The sequence shown here is derived from an EMBL/GenBank/DDBJ whole genome shotgun (WGS) entry which is preliminary data.</text>
</comment>
<dbReference type="EMBL" id="AEQN01000033">
    <property type="protein sequence ID" value="EFV00617.1"/>
    <property type="molecule type" value="Genomic_DNA"/>
</dbReference>
<reference evidence="2 3" key="1">
    <citation type="submission" date="2010-12" db="EMBL/GenBank/DDBJ databases">
        <authorList>
            <person name="Muzny D."/>
            <person name="Qin X."/>
            <person name="Deng J."/>
            <person name="Jiang H."/>
            <person name="Liu Y."/>
            <person name="Qu J."/>
            <person name="Song X.-Z."/>
            <person name="Zhang L."/>
            <person name="Thornton R."/>
            <person name="Coyle M."/>
            <person name="Francisco L."/>
            <person name="Jackson L."/>
            <person name="Javaid M."/>
            <person name="Korchina V."/>
            <person name="Kovar C."/>
            <person name="Mata R."/>
            <person name="Mathew T."/>
            <person name="Ngo R."/>
            <person name="Nguyen L."/>
            <person name="Nguyen N."/>
            <person name="Okwuonu G."/>
            <person name="Ongeri F."/>
            <person name="Pham C."/>
            <person name="Simmons D."/>
            <person name="Wilczek-Boney K."/>
            <person name="Hale W."/>
            <person name="Jakkamsetti A."/>
            <person name="Pham P."/>
            <person name="Ruth R."/>
            <person name="San Lucas F."/>
            <person name="Warren J."/>
            <person name="Zhang J."/>
            <person name="Zhao Z."/>
            <person name="Zhou C."/>
            <person name="Zhu D."/>
            <person name="Lee S."/>
            <person name="Bess C."/>
            <person name="Blankenburg K."/>
            <person name="Forbes L."/>
            <person name="Fu Q."/>
            <person name="Gubbala S."/>
            <person name="Hirani K."/>
            <person name="Jayaseelan J.C."/>
            <person name="Lara F."/>
            <person name="Munidasa M."/>
            <person name="Palculict T."/>
            <person name="Patil S."/>
            <person name="Pu L.-L."/>
            <person name="Saada N."/>
            <person name="Tang L."/>
            <person name="Weissenberger G."/>
            <person name="Zhu Y."/>
            <person name="Hemphill L."/>
            <person name="Shang Y."/>
            <person name="Youmans B."/>
            <person name="Ayvaz T."/>
            <person name="Ross M."/>
            <person name="Santibanez J."/>
            <person name="Aqrawi P."/>
            <person name="Gross S."/>
            <person name="Joshi V."/>
            <person name="Fowler G."/>
            <person name="Nazareth L."/>
            <person name="Reid J."/>
            <person name="Worley K."/>
            <person name="Petrosino J."/>
            <person name="Highlander S."/>
            <person name="Gibbs R."/>
        </authorList>
    </citation>
    <scope>NUCLEOTIDE SEQUENCE [LARGE SCALE GENOMIC DNA]</scope>
    <source>
        <strain evidence="2 3">ATCC 23263</strain>
    </source>
</reference>
<keyword evidence="3" id="KW-1185">Reference proteome</keyword>
<dbReference type="InterPro" id="IPR010982">
    <property type="entry name" value="Lambda_DNA-bd_dom_sf"/>
</dbReference>
<evidence type="ECO:0000313" key="3">
    <source>
        <dbReference type="Proteomes" id="UP000004754"/>
    </source>
</evidence>
<feature type="domain" description="HTH cro/C1-type" evidence="1">
    <location>
        <begin position="18"/>
        <end position="71"/>
    </location>
</feature>